<dbReference type="PANTHER" id="PTHR22617">
    <property type="entry name" value="CHEMOTAXIS SENSOR HISTIDINE KINASE-RELATED"/>
    <property type="match status" value="1"/>
</dbReference>
<proteinExistence type="predicted"/>
<evidence type="ECO:0000313" key="2">
    <source>
        <dbReference type="EMBL" id="AVH45581.1"/>
    </source>
</evidence>
<name>A0A2L2LML1_AGRTU</name>
<evidence type="ECO:0000259" key="1">
    <source>
        <dbReference type="PROSITE" id="PS50851"/>
    </source>
</evidence>
<gene>
    <name evidence="2" type="primary">cheW</name>
    <name evidence="2" type="ORF">At1D1609_55510</name>
</gene>
<dbReference type="SMART" id="SM00260">
    <property type="entry name" value="CheW"/>
    <property type="match status" value="1"/>
</dbReference>
<protein>
    <submittedName>
        <fullName evidence="2">Purine-binding chemotaxis protein CheW</fullName>
    </submittedName>
</protein>
<dbReference type="PROSITE" id="PS50851">
    <property type="entry name" value="CHEW"/>
    <property type="match status" value="1"/>
</dbReference>
<dbReference type="SUPFAM" id="SSF50341">
    <property type="entry name" value="CheW-like"/>
    <property type="match status" value="1"/>
</dbReference>
<dbReference type="InterPro" id="IPR036061">
    <property type="entry name" value="CheW-like_dom_sf"/>
</dbReference>
<dbReference type="InterPro" id="IPR039315">
    <property type="entry name" value="CheW"/>
</dbReference>
<sequence>MSGLSKNLNGQTTLDIIAFQLGAQTFCIETTSVREIRGWAASTPLPHTSPEVLGVINLRGTVIPTIDLARKLGMRPCETTERSAIVVVEVHGKPMGLVVDQVTDMLSVTADQLQPPPEIIGSIDRSCCEGIITHATGMICFLHLTNMFVPGDEAIAA</sequence>
<evidence type="ECO:0000313" key="3">
    <source>
        <dbReference type="Proteomes" id="UP000237717"/>
    </source>
</evidence>
<organism evidence="2 3">
    <name type="scientific">Agrobacterium tumefaciens</name>
    <dbReference type="NCBI Taxonomy" id="358"/>
    <lineage>
        <taxon>Bacteria</taxon>
        <taxon>Pseudomonadati</taxon>
        <taxon>Pseudomonadota</taxon>
        <taxon>Alphaproteobacteria</taxon>
        <taxon>Hyphomicrobiales</taxon>
        <taxon>Rhizobiaceae</taxon>
        <taxon>Rhizobium/Agrobacterium group</taxon>
        <taxon>Agrobacterium</taxon>
        <taxon>Agrobacterium tumefaciens complex</taxon>
    </lineage>
</organism>
<reference evidence="2 3" key="1">
    <citation type="submission" date="2018-02" db="EMBL/GenBank/DDBJ databases">
        <title>Complete genome sequence of Agrobacterium tumefaciens 1D1609.</title>
        <authorList>
            <person name="Cho S.-T."/>
            <person name="Haryono M."/>
            <person name="Chang H.-H."/>
            <person name="Santos M.N."/>
            <person name="Lai E.-M."/>
            <person name="Kuo C.-H."/>
        </authorList>
    </citation>
    <scope>NUCLEOTIDE SEQUENCE [LARGE SCALE GENOMIC DNA]</scope>
    <source>
        <strain evidence="2 3">1D1609</strain>
        <plasmid evidence="3">Plasmid pat1d1609b</plasmid>
    </source>
</reference>
<accession>A0A2L2LML1</accession>
<dbReference type="AlphaFoldDB" id="A0A2L2LML1"/>
<dbReference type="Gene3D" id="2.40.50.180">
    <property type="entry name" value="CheA-289, Domain 4"/>
    <property type="match status" value="1"/>
</dbReference>
<dbReference type="Gene3D" id="2.30.30.40">
    <property type="entry name" value="SH3 Domains"/>
    <property type="match status" value="1"/>
</dbReference>
<dbReference type="InterPro" id="IPR002545">
    <property type="entry name" value="CheW-lke_dom"/>
</dbReference>
<dbReference type="EMBL" id="CP026928">
    <property type="protein sequence ID" value="AVH45581.1"/>
    <property type="molecule type" value="Genomic_DNA"/>
</dbReference>
<keyword evidence="2" id="KW-0614">Plasmid</keyword>
<dbReference type="GO" id="GO:0005829">
    <property type="term" value="C:cytosol"/>
    <property type="evidence" value="ECO:0007669"/>
    <property type="project" value="TreeGrafter"/>
</dbReference>
<geneLocation type="plasmid" evidence="3">
    <name>pat1d1609b</name>
</geneLocation>
<dbReference type="Pfam" id="PF01584">
    <property type="entry name" value="CheW"/>
    <property type="match status" value="1"/>
</dbReference>
<dbReference type="GO" id="GO:0007165">
    <property type="term" value="P:signal transduction"/>
    <property type="evidence" value="ECO:0007669"/>
    <property type="project" value="InterPro"/>
</dbReference>
<dbReference type="PANTHER" id="PTHR22617:SF23">
    <property type="entry name" value="CHEMOTAXIS PROTEIN CHEW"/>
    <property type="match status" value="1"/>
</dbReference>
<dbReference type="RefSeq" id="WP_104680579.1">
    <property type="nucleotide sequence ID" value="NZ_CP026928.1"/>
</dbReference>
<dbReference type="GO" id="GO:0006935">
    <property type="term" value="P:chemotaxis"/>
    <property type="evidence" value="ECO:0007669"/>
    <property type="project" value="InterPro"/>
</dbReference>
<feature type="domain" description="CheW-like" evidence="1">
    <location>
        <begin position="13"/>
        <end position="153"/>
    </location>
</feature>
<dbReference type="Proteomes" id="UP000237717">
    <property type="component" value="Plasmid pAt1D1609b"/>
</dbReference>